<dbReference type="EMBL" id="CAJVCE010000010">
    <property type="protein sequence ID" value="CAG7646098.1"/>
    <property type="molecule type" value="Genomic_DNA"/>
</dbReference>
<organism evidence="3 4">
    <name type="scientific">Paenibacillus allorhizosphaerae</name>
    <dbReference type="NCBI Taxonomy" id="2849866"/>
    <lineage>
        <taxon>Bacteria</taxon>
        <taxon>Bacillati</taxon>
        <taxon>Bacillota</taxon>
        <taxon>Bacilli</taxon>
        <taxon>Bacillales</taxon>
        <taxon>Paenibacillaceae</taxon>
        <taxon>Paenibacillus</taxon>
    </lineage>
</organism>
<proteinExistence type="predicted"/>
<feature type="compositionally biased region" description="Polar residues" evidence="1">
    <location>
        <begin position="441"/>
        <end position="458"/>
    </location>
</feature>
<gene>
    <name evidence="3" type="ORF">PAECIP111802_03658</name>
</gene>
<name>A0ABN7TQ23_9BACL</name>
<feature type="region of interest" description="Disordered" evidence="1">
    <location>
        <begin position="441"/>
        <end position="474"/>
    </location>
</feature>
<keyword evidence="4" id="KW-1185">Reference proteome</keyword>
<protein>
    <recommendedName>
        <fullName evidence="2">CARDB domain-containing protein</fullName>
    </recommendedName>
</protein>
<evidence type="ECO:0000259" key="2">
    <source>
        <dbReference type="Pfam" id="PF07705"/>
    </source>
</evidence>
<dbReference type="Proteomes" id="UP000730618">
    <property type="component" value="Unassembled WGS sequence"/>
</dbReference>
<dbReference type="RefSeq" id="WP_218099964.1">
    <property type="nucleotide sequence ID" value="NZ_CAJVCE010000010.1"/>
</dbReference>
<accession>A0ABN7TQ23</accession>
<evidence type="ECO:0000256" key="1">
    <source>
        <dbReference type="SAM" id="MobiDB-lite"/>
    </source>
</evidence>
<feature type="domain" description="CARDB" evidence="2">
    <location>
        <begin position="350"/>
        <end position="450"/>
    </location>
</feature>
<evidence type="ECO:0000313" key="4">
    <source>
        <dbReference type="Proteomes" id="UP000730618"/>
    </source>
</evidence>
<dbReference type="Pfam" id="PF07705">
    <property type="entry name" value="CARDB"/>
    <property type="match status" value="1"/>
</dbReference>
<sequence>MKRFFLVRLMLMLVILEMMLPFIPPKTYAASSSTFYIDFSKDGEVSTSDIADDFYSSSSSWSKSIDFSSHVAGVITGAVLDLKSGSGNVTFIDTKISVNIAGQKKKVYGQNKTNPGHQIYRLPDGKRWEHKGSETAIYQFVDPLAVEGGVSVYPGKIPNSGYIRSVGNANAENTTIPYDKGSPYFGNDLRYIPNPTAPLPSKSLGDMAPNWNMIGAAVTRSYDVRPPTEFYATESEATNQNGIEVDYVISSEKLVHASDIATGKIEAFAWGNVGGKNQVAVRRMLCEDDSLGNCSSDVSASEYIDETEYDDPRKDHSQLRNYVMEVYTDWEADSYTYRGSVTVTYELPSTPDLAVLYIKANKACIEVGDTVIISYAFKNIGVDTPTPFDVQLKIDGVIVKSDPATSANTGILLGGTYSYTFSTSAPKDFTLVVDPEMSINDSNRSNNTISETFSPQSSCGGGGDPDPGGGGTMTGTLTIQKDYIPWKDDNLFLATVDEKGCTLEKFKWNMKGNGGSVTVPSTGWYPNNNHESQAGYIWKFDTALRMYPGNIQDGTVTVSFIALDSCGNESTIGPKSFVIGPPPPNTPPELRITFIDPTDGSETGQVIAGDRVDMKITRLFDADGDPLTLQWLFTGDTPTDWIKRLPAKHGWTSPFNKMSYTGMTADVVGLQLVCAVASDGVKSTQSCANLNVIPPNPIPKINGPQVIKVNRPVNPPWDSSQSYSPVKGRTINHSRDEWTNALTKYTMVGEHTISLNVFDNTGLKSLNPDTWKLTVIPDQPPVIDFLYSGTISRVAPNYFKNNSRSPDGDTIVKYETWYGYDANNNGSCNPYENLISTDNNNFAFHPSKIGKYCFRLYAEEDYGLSSWKDYIVEVTNDNPEVSFMVSGQTNEPVPVTTVPLPTSSLLGNSWVNTSLDKYVMNKQMWILTPDGTLSTTPRLKSTSIGMRLPMYTGETTIYNQTSNDPNLTYPHSQSSISYVGSLGFIQGASPGVNAFNSKNPVYYLGDNMFIYQLFGWGSNFKIEFYLAAPHLPNPILIYQGQYDGYGTVIVREDLDEIILQNKTESFNSYVGLEYKRYKISNLKAGNTVADYSFKQTFTINNREYPDWGAYVKFSDSRTGDFLDQLIKTTSGYVRINLSTRVVEYYTLDNIITPYKTETYTDIPAMYNSGTWNSGVFYPTYEYFREGFRTPGGNIFDKHGESALIYYWDDKDRKLKAFDPNKQLSGPGTKWHSGTLPHAISPDENYIMYYESSSYSPDLYIGNLTTGEIGVKSCGEVGGYPDYDNLDDEGNPGWVSGDWVCSFGPAYIPPDQLQALENYVPANANGYIREPIDGYTPIYKYDGSIWPYSGHWWLGNAKTEQHLWNIGQSCPDQIPKIYAPGVMVMCGKLYNFPHADTHLPESKEYFTYGQLINSSQQPLVNGTLKWSMRINHLKYDYVPAGMSFRIQDNRNMYRIESMKDRLRLIKIVNGEKTLLAESLRYLPSGAWAAYSVKLTGNEIKVYQNGTPLFTVYDNTFATGTYGPYSVHETTEFKEMAVVLTSPQLVTKTYGAAVVDTTVNYETTYEDPENDPRFDNGTQWRYTHVDPFMFLDVGDGKSGWSSKNGALVTTPIMSFDKVGKYNVEYRAPDDPHPNHRLSNGDTSFQGYSGYSNWYLQPLIVHRAPIVNFTVTPTASNTLQWTDISYDPDHCYNASSCQNGYQTDRGIKFEKYYYITPSGYTVNGKLVHPAEPGTYTVAKAVGDEYYAWSDWMEQTVTINCSPCVANTPPTVSLTFPNGGYTNPSPVTLRPTITWNQGDVDPGTIFTVFDIEIKDIWGNCYECIYNRSMNTTNTSWAWTMDTALQMGGQYQVRVRVSDGEAFSEWSNVGWMITNRAPVTFMSFPYGTQANPTYITTTRPQFQWSQTDPDPGTTFTYFQLQVANAANGVILDTGNVWQGTTSTSGSYTPGVDMPTNEPLRVRVQATDGFAWSGFSPDAWMVINRPPAVTLTFPYGTQTSPNIIASSMPTITWNQSDPDPGTMFTYFQVQIANETNHIVLDSGKLWQGITAGSGSWNVTSGLPAGQKLRVRVMVWDAYGAQSEWSAEGWLYINRAPIGNLTYTVPIYENDTPTFTLTATDPDGDVLAISIESSLNGSGYTVIKQWTDVPSGQTTMFTYGPLAKGTYTLRMTLDDGRGGTFEQTYSYTVLPLGITGWVNHTAEWESYRQQWNSDHPGQQRAASDFWAGEAFVLAASVTDTGTSATKPVSVTSTLLTSSETVTLSSNGHIDFTGRLLNVDHDRLLKDGAHTFRFVVHWSNGLVQNVDVPIMIKGSIWDVIVPQIRH</sequence>
<reference evidence="3 4" key="1">
    <citation type="submission" date="2021-06" db="EMBL/GenBank/DDBJ databases">
        <authorList>
            <person name="Criscuolo A."/>
        </authorList>
    </citation>
    <scope>NUCLEOTIDE SEQUENCE [LARGE SCALE GENOMIC DNA]</scope>
    <source>
        <strain evidence="4">CIP 111802</strain>
    </source>
</reference>
<dbReference type="InterPro" id="IPR011635">
    <property type="entry name" value="CARDB"/>
</dbReference>
<comment type="caution">
    <text evidence="3">The sequence shown here is derived from an EMBL/GenBank/DDBJ whole genome shotgun (WGS) entry which is preliminary data.</text>
</comment>
<dbReference type="Pfam" id="PF25788">
    <property type="entry name" value="Ig_Rha78A_N"/>
    <property type="match status" value="1"/>
</dbReference>
<evidence type="ECO:0000313" key="3">
    <source>
        <dbReference type="EMBL" id="CAG7646098.1"/>
    </source>
</evidence>
<feature type="compositionally biased region" description="Gly residues" evidence="1">
    <location>
        <begin position="459"/>
        <end position="473"/>
    </location>
</feature>